<keyword evidence="2" id="KW-0472">Membrane</keyword>
<accession>A0ABD3N556</accession>
<protein>
    <recommendedName>
        <fullName evidence="5">Transmembrane protein 163</fullName>
    </recommendedName>
</protein>
<sequence>MLQSDHTRYLLTHRRPPTLLKRACVHLLVPMAIFVFAGWCSGNIRNDYVNSVVCTALVYLVVVWIVSGCLRGRKKRVMVREEALWRLKRRDDRMTNANGGGNDDNNNNNNNHRASGGGRPGLEATASSERGRRIDGATTAEGAEDAEYDADGSSFEVYQYYSEDEWEYQQKYDGTLGQTRCEMNCAHRTNRVLPVGRRDGAPDDDDHDHDRPDDDDVDDDYDDDDGGGDACTRTWRVLARPCLPCLPLCNGSRGFHLQCCGLCALAQEAREANITLPRHLRMIDYVTMEPFVTYYPRILELRTTSTRGLWEHVAALSELSKLLLVSFKSILVALLIVSFSDLVGYWNPADVYVLAGTFLQSFAVAYCVHWGWHRYDLSVDAVIKYFATGLVLCTSMAFAAELFGYLLFALAVMVVTGVLNVREVQDNGYGDAGGIHVMTDEWKGGSRYLKFFGLGNEDHVGHGRSLTAGSDILGTDSSMPASCCEDIARP</sequence>
<feature type="transmembrane region" description="Helical" evidence="2">
    <location>
        <begin position="351"/>
        <end position="370"/>
    </location>
</feature>
<comment type="caution">
    <text evidence="3">The sequence shown here is derived from an EMBL/GenBank/DDBJ whole genome shotgun (WGS) entry which is preliminary data.</text>
</comment>
<keyword evidence="2" id="KW-1133">Transmembrane helix</keyword>
<keyword evidence="2" id="KW-0812">Transmembrane</keyword>
<evidence type="ECO:0000313" key="3">
    <source>
        <dbReference type="EMBL" id="KAL3770453.1"/>
    </source>
</evidence>
<name>A0ABD3N556_9STRA</name>
<organism evidence="3 4">
    <name type="scientific">Stephanodiscus triporus</name>
    <dbReference type="NCBI Taxonomy" id="2934178"/>
    <lineage>
        <taxon>Eukaryota</taxon>
        <taxon>Sar</taxon>
        <taxon>Stramenopiles</taxon>
        <taxon>Ochrophyta</taxon>
        <taxon>Bacillariophyta</taxon>
        <taxon>Coscinodiscophyceae</taxon>
        <taxon>Thalassiosirophycidae</taxon>
        <taxon>Stephanodiscales</taxon>
        <taxon>Stephanodiscaceae</taxon>
        <taxon>Stephanodiscus</taxon>
    </lineage>
</organism>
<feature type="region of interest" description="Disordered" evidence="1">
    <location>
        <begin position="192"/>
        <end position="225"/>
    </location>
</feature>
<feature type="region of interest" description="Disordered" evidence="1">
    <location>
        <begin position="94"/>
        <end position="149"/>
    </location>
</feature>
<dbReference type="Proteomes" id="UP001530315">
    <property type="component" value="Unassembled WGS sequence"/>
</dbReference>
<feature type="transmembrane region" description="Helical" evidence="2">
    <location>
        <begin position="382"/>
        <end position="399"/>
    </location>
</feature>
<evidence type="ECO:0000313" key="4">
    <source>
        <dbReference type="Proteomes" id="UP001530315"/>
    </source>
</evidence>
<feature type="compositionally biased region" description="Low complexity" evidence="1">
    <location>
        <begin position="103"/>
        <end position="114"/>
    </location>
</feature>
<dbReference type="EMBL" id="JALLAZ020001629">
    <property type="protein sequence ID" value="KAL3770453.1"/>
    <property type="molecule type" value="Genomic_DNA"/>
</dbReference>
<keyword evidence="4" id="KW-1185">Reference proteome</keyword>
<feature type="transmembrane region" description="Helical" evidence="2">
    <location>
        <begin position="48"/>
        <end position="70"/>
    </location>
</feature>
<evidence type="ECO:0000256" key="2">
    <source>
        <dbReference type="SAM" id="Phobius"/>
    </source>
</evidence>
<feature type="transmembrane region" description="Helical" evidence="2">
    <location>
        <begin position="322"/>
        <end position="339"/>
    </location>
</feature>
<evidence type="ECO:0008006" key="5">
    <source>
        <dbReference type="Google" id="ProtNLM"/>
    </source>
</evidence>
<dbReference type="AlphaFoldDB" id="A0ABD3N556"/>
<feature type="transmembrane region" description="Helical" evidence="2">
    <location>
        <begin position="23"/>
        <end position="42"/>
    </location>
</feature>
<reference evidence="3 4" key="1">
    <citation type="submission" date="2024-10" db="EMBL/GenBank/DDBJ databases">
        <title>Updated reference genomes for cyclostephanoid diatoms.</title>
        <authorList>
            <person name="Roberts W.R."/>
            <person name="Alverson A.J."/>
        </authorList>
    </citation>
    <scope>NUCLEOTIDE SEQUENCE [LARGE SCALE GENOMIC DNA]</scope>
    <source>
        <strain evidence="3 4">AJA276-08</strain>
    </source>
</reference>
<feature type="compositionally biased region" description="Acidic residues" evidence="1">
    <location>
        <begin position="202"/>
        <end position="225"/>
    </location>
</feature>
<evidence type="ECO:0000256" key="1">
    <source>
        <dbReference type="SAM" id="MobiDB-lite"/>
    </source>
</evidence>
<gene>
    <name evidence="3" type="ORF">ACHAW5_001207</name>
</gene>
<proteinExistence type="predicted"/>